<evidence type="ECO:0000313" key="2">
    <source>
        <dbReference type="Proteomes" id="UP001501295"/>
    </source>
</evidence>
<evidence type="ECO:0000313" key="1">
    <source>
        <dbReference type="EMBL" id="GAA4683512.1"/>
    </source>
</evidence>
<evidence type="ECO:0008006" key="3">
    <source>
        <dbReference type="Google" id="ProtNLM"/>
    </source>
</evidence>
<reference evidence="2" key="1">
    <citation type="journal article" date="2019" name="Int. J. Syst. Evol. Microbiol.">
        <title>The Global Catalogue of Microorganisms (GCM) 10K type strain sequencing project: providing services to taxonomists for standard genome sequencing and annotation.</title>
        <authorList>
            <consortium name="The Broad Institute Genomics Platform"/>
            <consortium name="The Broad Institute Genome Sequencing Center for Infectious Disease"/>
            <person name="Wu L."/>
            <person name="Ma J."/>
        </authorList>
    </citation>
    <scope>NUCLEOTIDE SEQUENCE [LARGE SCALE GENOMIC DNA]</scope>
    <source>
        <strain evidence="2">JCM 18956</strain>
    </source>
</reference>
<accession>A0ABP8W7F5</accession>
<organism evidence="1 2">
    <name type="scientific">Frondihabitans cladoniiphilus</name>
    <dbReference type="NCBI Taxonomy" id="715785"/>
    <lineage>
        <taxon>Bacteria</taxon>
        <taxon>Bacillati</taxon>
        <taxon>Actinomycetota</taxon>
        <taxon>Actinomycetes</taxon>
        <taxon>Micrococcales</taxon>
        <taxon>Microbacteriaceae</taxon>
        <taxon>Frondihabitans</taxon>
    </lineage>
</organism>
<dbReference type="RefSeq" id="WP_345376893.1">
    <property type="nucleotide sequence ID" value="NZ_BAABLM010000010.1"/>
</dbReference>
<gene>
    <name evidence="1" type="ORF">GCM10025780_31510</name>
</gene>
<dbReference type="EMBL" id="BAABLM010000010">
    <property type="protein sequence ID" value="GAA4683512.1"/>
    <property type="molecule type" value="Genomic_DNA"/>
</dbReference>
<name>A0ABP8W7F5_9MICO</name>
<keyword evidence="2" id="KW-1185">Reference proteome</keyword>
<proteinExistence type="predicted"/>
<protein>
    <recommendedName>
        <fullName evidence="3">FlgN protein</fullName>
    </recommendedName>
</protein>
<comment type="caution">
    <text evidence="1">The sequence shown here is derived from an EMBL/GenBank/DDBJ whole genome shotgun (WGS) entry which is preliminary data.</text>
</comment>
<dbReference type="Proteomes" id="UP001501295">
    <property type="component" value="Unassembled WGS sequence"/>
</dbReference>
<sequence length="171" mass="18826">MIRRFVDSFRSRPETGVVETPDSVVETEAEATARALDELGVRIRSLGALMPPLVTSRLRQLDDLLRVVLVTASAEDASTEQRFLLDTMIRDHIPTPLEAYVALSADDRRSDSRATGLLLEQTALIRETLDDLLNQIRTHAVAELSVHGRFLADKFQAPALTLDSGSFAGGR</sequence>